<dbReference type="EMBL" id="FNEW01000001">
    <property type="protein sequence ID" value="SDJ24927.1"/>
    <property type="molecule type" value="Genomic_DNA"/>
</dbReference>
<dbReference type="AlphaFoldDB" id="A0A7Z7BHJ1"/>
<accession>A0A7Z7BHJ1</accession>
<dbReference type="Pfam" id="PF23789">
    <property type="entry name" value="Pre_tape_measure"/>
    <property type="match status" value="1"/>
</dbReference>
<proteinExistence type="predicted"/>
<protein>
    <submittedName>
        <fullName evidence="1">Uncharacterized protein</fullName>
    </submittedName>
</protein>
<comment type="caution">
    <text evidence="1">The sequence shown here is derived from an EMBL/GenBank/DDBJ whole genome shotgun (WGS) entry which is preliminary data.</text>
</comment>
<name>A0A7Z7BHJ1_9HYPH</name>
<dbReference type="RefSeq" id="WP_092731734.1">
    <property type="nucleotide sequence ID" value="NZ_FNEW01000001.1"/>
</dbReference>
<organism evidence="1 2">
    <name type="scientific">Agrobacterium fabrum</name>
    <dbReference type="NCBI Taxonomy" id="1176649"/>
    <lineage>
        <taxon>Bacteria</taxon>
        <taxon>Pseudomonadati</taxon>
        <taxon>Pseudomonadota</taxon>
        <taxon>Alphaproteobacteria</taxon>
        <taxon>Hyphomicrobiales</taxon>
        <taxon>Rhizobiaceae</taxon>
        <taxon>Rhizobium/Agrobacterium group</taxon>
        <taxon>Agrobacterium</taxon>
        <taxon>Agrobacterium tumefaciens complex</taxon>
    </lineage>
</organism>
<gene>
    <name evidence="1" type="ORF">SAMN05428983_0814</name>
</gene>
<reference evidence="1 2" key="1">
    <citation type="submission" date="2016-10" db="EMBL/GenBank/DDBJ databases">
        <authorList>
            <person name="Varghese N."/>
            <person name="Submissions S."/>
        </authorList>
    </citation>
    <scope>NUCLEOTIDE SEQUENCE [LARGE SCALE GENOMIC DNA]</scope>
    <source>
        <strain evidence="1 2">PDC82</strain>
    </source>
</reference>
<evidence type="ECO:0000313" key="1">
    <source>
        <dbReference type="EMBL" id="SDJ24927.1"/>
    </source>
</evidence>
<evidence type="ECO:0000313" key="2">
    <source>
        <dbReference type="Proteomes" id="UP000198917"/>
    </source>
</evidence>
<dbReference type="Proteomes" id="UP000198917">
    <property type="component" value="Unassembled WGS sequence"/>
</dbReference>
<sequence length="138" mass="14574">MGQLETLILPSETVKVGEQSFEVYGLALAHITRIIREHRSVCADLYTKAIAGEMSGSVEEIALSMTDDFAPLAAMVIAYGSGNPTAVDMAARLPLSIQADALEKIVNLTIIAEGGLEKLMEIVVRAMAGAASLTSLKP</sequence>
<dbReference type="InterPro" id="IPR057378">
    <property type="entry name" value="Pre_tape_measure"/>
</dbReference>